<keyword evidence="3" id="KW-0158">Chromosome</keyword>
<reference evidence="12" key="2">
    <citation type="journal article" date="2023" name="Microbiol Resour">
        <title>Decontamination and Annotation of the Draft Genome Sequence of the Oomycete Lagenidium giganteum ARSEF 373.</title>
        <authorList>
            <person name="Morgan W.R."/>
            <person name="Tartar A."/>
        </authorList>
    </citation>
    <scope>NUCLEOTIDE SEQUENCE</scope>
    <source>
        <strain evidence="12">ARSEF 373</strain>
    </source>
</reference>
<evidence type="ECO:0000256" key="2">
    <source>
        <dbReference type="ARBA" id="ARBA00004286"/>
    </source>
</evidence>
<dbReference type="InterPro" id="IPR026073">
    <property type="entry name" value="GGNBP2"/>
</dbReference>
<dbReference type="Pfam" id="PF00856">
    <property type="entry name" value="SET"/>
    <property type="match status" value="1"/>
</dbReference>
<dbReference type="PROSITE" id="PS51215">
    <property type="entry name" value="AWS"/>
    <property type="match status" value="1"/>
</dbReference>
<dbReference type="SMART" id="SM00317">
    <property type="entry name" value="SET"/>
    <property type="match status" value="1"/>
</dbReference>
<evidence type="ECO:0008006" key="14">
    <source>
        <dbReference type="Google" id="ProtNLM"/>
    </source>
</evidence>
<dbReference type="EMBL" id="DAKRPA010000019">
    <property type="protein sequence ID" value="DBA03464.1"/>
    <property type="molecule type" value="Genomic_DNA"/>
</dbReference>
<gene>
    <name evidence="12" type="ORF">N0F65_002872</name>
</gene>
<keyword evidence="5" id="KW-0808">Transferase</keyword>
<evidence type="ECO:0000259" key="9">
    <source>
        <dbReference type="PROSITE" id="PS50280"/>
    </source>
</evidence>
<evidence type="ECO:0000313" key="12">
    <source>
        <dbReference type="EMBL" id="DBA03464.1"/>
    </source>
</evidence>
<feature type="region of interest" description="Disordered" evidence="8">
    <location>
        <begin position="1"/>
        <end position="23"/>
    </location>
</feature>
<protein>
    <recommendedName>
        <fullName evidence="14">Histone-lysine N-methyltransferase</fullName>
    </recommendedName>
</protein>
<accession>A0AAV2ZDW7</accession>
<feature type="compositionally biased region" description="Acidic residues" evidence="8">
    <location>
        <begin position="886"/>
        <end position="903"/>
    </location>
</feature>
<reference evidence="12" key="1">
    <citation type="submission" date="2022-11" db="EMBL/GenBank/DDBJ databases">
        <authorList>
            <person name="Morgan W.R."/>
            <person name="Tartar A."/>
        </authorList>
    </citation>
    <scope>NUCLEOTIDE SEQUENCE</scope>
    <source>
        <strain evidence="12">ARSEF 373</strain>
    </source>
</reference>
<dbReference type="InterPro" id="IPR003616">
    <property type="entry name" value="Post-SET_dom"/>
</dbReference>
<feature type="region of interest" description="Disordered" evidence="8">
    <location>
        <begin position="454"/>
        <end position="473"/>
    </location>
</feature>
<dbReference type="PANTHER" id="PTHR13601:SF2">
    <property type="entry name" value="GAMETOGENETIN-BINDING PROTEIN 2"/>
    <property type="match status" value="1"/>
</dbReference>
<evidence type="ECO:0000256" key="8">
    <source>
        <dbReference type="SAM" id="MobiDB-lite"/>
    </source>
</evidence>
<evidence type="ECO:0000256" key="4">
    <source>
        <dbReference type="ARBA" id="ARBA00022603"/>
    </source>
</evidence>
<feature type="domain" description="AWS" evidence="11">
    <location>
        <begin position="68"/>
        <end position="119"/>
    </location>
</feature>
<sequence>MTDVVADAANKRPVDAASAPKHIEKELERRFRESRTSGDRSIETALAEVQIIKRNVYVQRQERSLTEEEVQICSCTLPPDPESKGCTDDCINRSLLIECHPNHCPCGDRCSNQRIQRGERPATKIIRCGEKGLGLVTLQPVRSGEFVAEYMGEIVTEQEYLMRRVLYHNEKHRYMMVLSGGEVIDATRMGGVARFINHSCQPNCGVEKWEVNGEERCGIFALRDIYPGEELSFDYKFQCFSKLEIKRCLCNTPQCRGYIGINNKPSKPSAKSAAGTTALAGALNPTAEKPRTRDPITAKPITGRKMADSCLDRLHRTLASQRVLNKREIEFVKRSRVMLVRNLARGLDVNFRCIYLEPFFVSELGKLHEVPDCFDPRKLPGFPQKYDPHARSPAEKAARLLDLTQRLATAAEHQQDDGSGKPFGRKSMAMSDCVHEPQAEEGIADRLSSNAHSHSIKRSYSHHAMTSNNRDCDDAHECRCQPSAAESREFRKRWLLLTESERTASLRADFDQFFHTAVELLPCLGCRSSTEALFHKLSDGSCRPPPLVVNSGLRFEKGRGQGFRLSDTYLHDSDASLSLFLHQERWGNTTLAKLGRASKSSSRARCPLHTQRARGRPRPAAFEVMWNKLPEEHQRHLAHIDSDQFLTDLECYLRRHRFCCRCKEKVLEAYDLLIGSSCSEDDCEDCAGFDCSDKSHPDHGSDYSDDLHYTSYLFDELCYSRATSHIIVPCHIDYMSQLMTRADQEIVGDWGDRHARTIAEAQDEVLTCLGMVIWEKMQNLWTKTRSEKQSEELLVHCAVSTIRKNFDIAVEALHGKEMMEQLLAEEDDESRRLAKKKEKRKEKKKKRKNATKTKQGDRSMTDKNGNGNATSSRKKSTVEKSPTPEVNEDETNQTDSGDDDDQDTASSSPNHRCTSSCDEDRCEMRNLALDEAMEMQLLSSMGWDASNQVGLSLLDLDLDSDDDEAGIPEDEIEMWKQNQATLVSKRLEQRQQLQEKFDQFVLRTNSMGDNQ</sequence>
<dbReference type="Proteomes" id="UP001146120">
    <property type="component" value="Unassembled WGS sequence"/>
</dbReference>
<dbReference type="GO" id="GO:0005634">
    <property type="term" value="C:nucleus"/>
    <property type="evidence" value="ECO:0007669"/>
    <property type="project" value="UniProtKB-SubCell"/>
</dbReference>
<dbReference type="SMART" id="SM00570">
    <property type="entry name" value="AWS"/>
    <property type="match status" value="1"/>
</dbReference>
<feature type="region of interest" description="Disordered" evidence="8">
    <location>
        <begin position="410"/>
        <end position="429"/>
    </location>
</feature>
<dbReference type="GO" id="GO:0032259">
    <property type="term" value="P:methylation"/>
    <property type="evidence" value="ECO:0007669"/>
    <property type="project" value="UniProtKB-KW"/>
</dbReference>
<dbReference type="InterPro" id="IPR046341">
    <property type="entry name" value="SET_dom_sf"/>
</dbReference>
<feature type="compositionally biased region" description="Basic residues" evidence="8">
    <location>
        <begin position="833"/>
        <end position="851"/>
    </location>
</feature>
<proteinExistence type="predicted"/>
<dbReference type="Gene3D" id="2.170.270.10">
    <property type="entry name" value="SET domain"/>
    <property type="match status" value="1"/>
</dbReference>
<feature type="domain" description="SET" evidence="9">
    <location>
        <begin position="121"/>
        <end position="236"/>
    </location>
</feature>
<dbReference type="PROSITE" id="PS50868">
    <property type="entry name" value="POST_SET"/>
    <property type="match status" value="1"/>
</dbReference>
<evidence type="ECO:0000256" key="6">
    <source>
        <dbReference type="ARBA" id="ARBA00022691"/>
    </source>
</evidence>
<evidence type="ECO:0000259" key="10">
    <source>
        <dbReference type="PROSITE" id="PS50868"/>
    </source>
</evidence>
<dbReference type="GO" id="GO:0042054">
    <property type="term" value="F:histone methyltransferase activity"/>
    <property type="evidence" value="ECO:0007669"/>
    <property type="project" value="InterPro"/>
</dbReference>
<dbReference type="InterPro" id="IPR001214">
    <property type="entry name" value="SET_dom"/>
</dbReference>
<keyword evidence="4" id="KW-0489">Methyltransferase</keyword>
<evidence type="ECO:0000256" key="5">
    <source>
        <dbReference type="ARBA" id="ARBA00022679"/>
    </source>
</evidence>
<name>A0AAV2ZDW7_9STRA</name>
<dbReference type="InterPro" id="IPR006560">
    <property type="entry name" value="AWS_dom"/>
</dbReference>
<evidence type="ECO:0000256" key="3">
    <source>
        <dbReference type="ARBA" id="ARBA00022454"/>
    </source>
</evidence>
<dbReference type="Pfam" id="PF17907">
    <property type="entry name" value="AWS"/>
    <property type="match status" value="1"/>
</dbReference>
<evidence type="ECO:0000256" key="1">
    <source>
        <dbReference type="ARBA" id="ARBA00004123"/>
    </source>
</evidence>
<dbReference type="GO" id="GO:0005694">
    <property type="term" value="C:chromosome"/>
    <property type="evidence" value="ECO:0007669"/>
    <property type="project" value="UniProtKB-SubCell"/>
</dbReference>
<dbReference type="SUPFAM" id="SSF82199">
    <property type="entry name" value="SET domain"/>
    <property type="match status" value="1"/>
</dbReference>
<keyword evidence="6" id="KW-0949">S-adenosyl-L-methionine</keyword>
<evidence type="ECO:0000259" key="11">
    <source>
        <dbReference type="PROSITE" id="PS51215"/>
    </source>
</evidence>
<dbReference type="PANTHER" id="PTHR13601">
    <property type="entry name" value="GAMETOGENETIN-BINDING PROTEIN 2"/>
    <property type="match status" value="1"/>
</dbReference>
<evidence type="ECO:0000313" key="13">
    <source>
        <dbReference type="Proteomes" id="UP001146120"/>
    </source>
</evidence>
<comment type="subcellular location">
    <subcellularLocation>
        <location evidence="2">Chromosome</location>
    </subcellularLocation>
    <subcellularLocation>
        <location evidence="1">Nucleus</location>
    </subcellularLocation>
</comment>
<keyword evidence="13" id="KW-1185">Reference proteome</keyword>
<comment type="caution">
    <text evidence="12">The sequence shown here is derived from an EMBL/GenBank/DDBJ whole genome shotgun (WGS) entry which is preliminary data.</text>
</comment>
<keyword evidence="7" id="KW-0539">Nucleus</keyword>
<feature type="compositionally biased region" description="Polar residues" evidence="8">
    <location>
        <begin position="862"/>
        <end position="871"/>
    </location>
</feature>
<dbReference type="PROSITE" id="PS50280">
    <property type="entry name" value="SET"/>
    <property type="match status" value="1"/>
</dbReference>
<evidence type="ECO:0000256" key="7">
    <source>
        <dbReference type="ARBA" id="ARBA00023242"/>
    </source>
</evidence>
<feature type="region of interest" description="Disordered" evidence="8">
    <location>
        <begin position="827"/>
        <end position="918"/>
    </location>
</feature>
<feature type="domain" description="Post-SET" evidence="10">
    <location>
        <begin position="244"/>
        <end position="260"/>
    </location>
</feature>
<dbReference type="GO" id="GO:0005737">
    <property type="term" value="C:cytoplasm"/>
    <property type="evidence" value="ECO:0007669"/>
    <property type="project" value="TreeGrafter"/>
</dbReference>
<dbReference type="AlphaFoldDB" id="A0AAV2ZDW7"/>
<organism evidence="12 13">
    <name type="scientific">Lagenidium giganteum</name>
    <dbReference type="NCBI Taxonomy" id="4803"/>
    <lineage>
        <taxon>Eukaryota</taxon>
        <taxon>Sar</taxon>
        <taxon>Stramenopiles</taxon>
        <taxon>Oomycota</taxon>
        <taxon>Peronosporomycetes</taxon>
        <taxon>Pythiales</taxon>
        <taxon>Pythiaceae</taxon>
    </lineage>
</organism>